<accession>A0AA35R7G5</accession>
<dbReference type="AlphaFoldDB" id="A0AA35R7G5"/>
<proteinExistence type="predicted"/>
<keyword evidence="2" id="KW-0472">Membrane</keyword>
<name>A0AA35R7G5_GEOBA</name>
<feature type="region of interest" description="Disordered" evidence="1">
    <location>
        <begin position="71"/>
        <end position="103"/>
    </location>
</feature>
<feature type="non-terminal residue" evidence="3">
    <location>
        <position position="1"/>
    </location>
</feature>
<feature type="transmembrane region" description="Helical" evidence="2">
    <location>
        <begin position="37"/>
        <end position="61"/>
    </location>
</feature>
<organism evidence="3 4">
    <name type="scientific">Geodia barretti</name>
    <name type="common">Barrett's horny sponge</name>
    <dbReference type="NCBI Taxonomy" id="519541"/>
    <lineage>
        <taxon>Eukaryota</taxon>
        <taxon>Metazoa</taxon>
        <taxon>Porifera</taxon>
        <taxon>Demospongiae</taxon>
        <taxon>Heteroscleromorpha</taxon>
        <taxon>Tetractinellida</taxon>
        <taxon>Astrophorina</taxon>
        <taxon>Geodiidae</taxon>
        <taxon>Geodia</taxon>
    </lineage>
</organism>
<evidence type="ECO:0000313" key="3">
    <source>
        <dbReference type="EMBL" id="CAI8005166.1"/>
    </source>
</evidence>
<protein>
    <submittedName>
        <fullName evidence="3">Uncharacterized protein</fullName>
    </submittedName>
</protein>
<evidence type="ECO:0000256" key="2">
    <source>
        <dbReference type="SAM" id="Phobius"/>
    </source>
</evidence>
<keyword evidence="2" id="KW-0812">Transmembrane</keyword>
<feature type="non-terminal residue" evidence="3">
    <location>
        <position position="103"/>
    </location>
</feature>
<keyword evidence="2" id="KW-1133">Transmembrane helix</keyword>
<dbReference type="Proteomes" id="UP001174909">
    <property type="component" value="Unassembled WGS sequence"/>
</dbReference>
<dbReference type="EMBL" id="CASHTH010000580">
    <property type="protein sequence ID" value="CAI8005166.1"/>
    <property type="molecule type" value="Genomic_DNA"/>
</dbReference>
<evidence type="ECO:0000313" key="4">
    <source>
        <dbReference type="Proteomes" id="UP001174909"/>
    </source>
</evidence>
<gene>
    <name evidence="3" type="ORF">GBAR_LOCUS4083</name>
</gene>
<reference evidence="3" key="1">
    <citation type="submission" date="2023-03" db="EMBL/GenBank/DDBJ databases">
        <authorList>
            <person name="Steffen K."/>
            <person name="Cardenas P."/>
        </authorList>
    </citation>
    <scope>NUCLEOTIDE SEQUENCE</scope>
</reference>
<keyword evidence="4" id="KW-1185">Reference proteome</keyword>
<comment type="caution">
    <text evidence="3">The sequence shown here is derived from an EMBL/GenBank/DDBJ whole genome shotgun (WGS) entry which is preliminary data.</text>
</comment>
<evidence type="ECO:0000256" key="1">
    <source>
        <dbReference type="SAM" id="MobiDB-lite"/>
    </source>
</evidence>
<sequence>NERNGAIPLPYNCTSLESVGSLEVIPAANTHNENNGAIFAAIPAGAIIITLAIIATLVFVLKMKSQSHFSTTHLETRSSLESLDDSTPQNVNRGPNRYDNMTE</sequence>